<accession>D2VPC5</accession>
<dbReference type="Pfam" id="PF00646">
    <property type="entry name" value="F-box"/>
    <property type="match status" value="1"/>
</dbReference>
<dbReference type="InParanoid" id="D2VPC5"/>
<feature type="domain" description="F-box" evidence="1">
    <location>
        <begin position="14"/>
        <end position="62"/>
    </location>
</feature>
<dbReference type="CDD" id="cd09917">
    <property type="entry name" value="F-box_SF"/>
    <property type="match status" value="1"/>
</dbReference>
<dbReference type="PROSITE" id="PS50181">
    <property type="entry name" value="FBOX"/>
    <property type="match status" value="1"/>
</dbReference>
<dbReference type="Pfam" id="PF13475">
    <property type="entry name" value="DUF4116"/>
    <property type="match status" value="4"/>
</dbReference>
<evidence type="ECO:0000313" key="3">
    <source>
        <dbReference type="Proteomes" id="UP000006671"/>
    </source>
</evidence>
<dbReference type="InterPro" id="IPR025197">
    <property type="entry name" value="DUF4116"/>
</dbReference>
<dbReference type="GeneID" id="8856083"/>
<dbReference type="OMA" id="INAIGHN"/>
<gene>
    <name evidence="2" type="ORF">NAEGRDRAFT_70806</name>
</gene>
<reference evidence="2 3" key="1">
    <citation type="journal article" date="2010" name="Cell">
        <title>The genome of Naegleria gruberi illuminates early eukaryotic versatility.</title>
        <authorList>
            <person name="Fritz-Laylin L.K."/>
            <person name="Prochnik S.E."/>
            <person name="Ginger M.L."/>
            <person name="Dacks J.B."/>
            <person name="Carpenter M.L."/>
            <person name="Field M.C."/>
            <person name="Kuo A."/>
            <person name="Paredez A."/>
            <person name="Chapman J."/>
            <person name="Pham J."/>
            <person name="Shu S."/>
            <person name="Neupane R."/>
            <person name="Cipriano M."/>
            <person name="Mancuso J."/>
            <person name="Tu H."/>
            <person name="Salamov A."/>
            <person name="Lindquist E."/>
            <person name="Shapiro H."/>
            <person name="Lucas S."/>
            <person name="Grigoriev I.V."/>
            <person name="Cande W.Z."/>
            <person name="Fulton C."/>
            <person name="Rokhsar D.S."/>
            <person name="Dawson S.C."/>
        </authorList>
    </citation>
    <scope>NUCLEOTIDE SEQUENCE [LARGE SCALE GENOMIC DNA]</scope>
    <source>
        <strain evidence="2 3">NEG-M</strain>
    </source>
</reference>
<dbReference type="InterPro" id="IPR036047">
    <property type="entry name" value="F-box-like_dom_sf"/>
</dbReference>
<keyword evidence="3" id="KW-1185">Reference proteome</keyword>
<dbReference type="InterPro" id="IPR001810">
    <property type="entry name" value="F-box_dom"/>
</dbReference>
<dbReference type="RefSeq" id="XP_002674153.1">
    <property type="nucleotide sequence ID" value="XM_002674107.1"/>
</dbReference>
<dbReference type="OrthoDB" id="9970076at2759"/>
<evidence type="ECO:0000259" key="1">
    <source>
        <dbReference type="PROSITE" id="PS50181"/>
    </source>
</evidence>
<name>D2VPC5_NAEGR</name>
<dbReference type="VEuPathDB" id="AmoebaDB:NAEGRDRAFT_70806"/>
<protein>
    <recommendedName>
        <fullName evidence="1">F-box domain-containing protein</fullName>
    </recommendedName>
</protein>
<sequence length="565" mass="65848">MSLLVSANNNTMMIEMVNNLPSELIQSIIEFLDDRSRRSFALSCRLFQYLAIQVEKREFRNWLLIINSFLIQRMERRKYNNLTLEDEDEKLNETMEVMGIDSLYAQEFFKLFIVPSKHERKQEAIKEFHPSKSLWPVEEWTSQVNSEGKLVWTIGDGIAMCDSMVSWRKQFEHFKYWILRFRKDMFKDSAVNNLDFLNLMSLKSSLYKSITFVIKKDSEPFAFISKEIKSNRGFILKCVRRNPAIFKYLVDMYNNDLEIVQIVAQKHPAVIKVVSEKLRDNDSLARIVLPLDGMCIKEFSERIRGTLEFGLLAVSSFGSSLQYLHDDLKQNRDLVLEIVLQAVRNYGHNLILASDDLKRDREIVMTAVSQDPTAFGCLYKARDPDIIIHWGEDEELVLLSQNITFASERLRSCKSFVLRFIEINPNSFNYISPELMKDREVVLALVKRQGSMLEYVNTEYRSKPTTHDTEETISNRDIIMEAVNSEGYALRFASFEWRNTFEVVMKAVQNDGLALKYASNEMRDCAEIVIEAMKRDYNALEYVSHRLQVSPEIIELSQVLKGNSN</sequence>
<proteinExistence type="predicted"/>
<dbReference type="AlphaFoldDB" id="D2VPC5"/>
<dbReference type="KEGG" id="ngr:NAEGRDRAFT_70806"/>
<organism evidence="3">
    <name type="scientific">Naegleria gruberi</name>
    <name type="common">Amoeba</name>
    <dbReference type="NCBI Taxonomy" id="5762"/>
    <lineage>
        <taxon>Eukaryota</taxon>
        <taxon>Discoba</taxon>
        <taxon>Heterolobosea</taxon>
        <taxon>Tetramitia</taxon>
        <taxon>Eutetramitia</taxon>
        <taxon>Vahlkampfiidae</taxon>
        <taxon>Naegleria</taxon>
    </lineage>
</organism>
<evidence type="ECO:0000313" key="2">
    <source>
        <dbReference type="EMBL" id="EFC41409.1"/>
    </source>
</evidence>
<dbReference type="EMBL" id="GG738886">
    <property type="protein sequence ID" value="EFC41409.1"/>
    <property type="molecule type" value="Genomic_DNA"/>
</dbReference>
<dbReference type="Proteomes" id="UP000006671">
    <property type="component" value="Unassembled WGS sequence"/>
</dbReference>
<dbReference type="SUPFAM" id="SSF81383">
    <property type="entry name" value="F-box domain"/>
    <property type="match status" value="1"/>
</dbReference>